<evidence type="ECO:0000256" key="3">
    <source>
        <dbReference type="ARBA" id="ARBA00022896"/>
    </source>
</evidence>
<dbReference type="GO" id="GO:0016705">
    <property type="term" value="F:oxidoreductase activity, acting on paired donors, with incorporation or reduction of molecular oxygen"/>
    <property type="evidence" value="ECO:0007669"/>
    <property type="project" value="InterPro"/>
</dbReference>
<keyword evidence="2" id="KW-0479">Metal-binding</keyword>
<feature type="domain" description="Fe2OG dioxygenase" evidence="7">
    <location>
        <begin position="139"/>
        <end position="248"/>
    </location>
</feature>
<dbReference type="GO" id="GO:0031418">
    <property type="term" value="F:L-ascorbic acid binding"/>
    <property type="evidence" value="ECO:0007669"/>
    <property type="project" value="UniProtKB-KW"/>
</dbReference>
<keyword evidence="5" id="KW-0560">Oxidoreductase</keyword>
<dbReference type="AlphaFoldDB" id="A0A1F6WVF5"/>
<evidence type="ECO:0000313" key="8">
    <source>
        <dbReference type="EMBL" id="OGI85848.1"/>
    </source>
</evidence>
<name>A0A1F6WVF5_9BACT</name>
<evidence type="ECO:0000256" key="2">
    <source>
        <dbReference type="ARBA" id="ARBA00022723"/>
    </source>
</evidence>
<comment type="caution">
    <text evidence="8">The sequence shown here is derived from an EMBL/GenBank/DDBJ whole genome shotgun (WGS) entry which is preliminary data.</text>
</comment>
<dbReference type="GO" id="GO:0005506">
    <property type="term" value="F:iron ion binding"/>
    <property type="evidence" value="ECO:0007669"/>
    <property type="project" value="InterPro"/>
</dbReference>
<dbReference type="GO" id="GO:0051213">
    <property type="term" value="F:dioxygenase activity"/>
    <property type="evidence" value="ECO:0007669"/>
    <property type="project" value="UniProtKB-KW"/>
</dbReference>
<evidence type="ECO:0000259" key="7">
    <source>
        <dbReference type="PROSITE" id="PS51471"/>
    </source>
</evidence>
<dbReference type="Proteomes" id="UP000176187">
    <property type="component" value="Unassembled WGS sequence"/>
</dbReference>
<evidence type="ECO:0000313" key="9">
    <source>
        <dbReference type="Proteomes" id="UP000176187"/>
    </source>
</evidence>
<evidence type="ECO:0000256" key="6">
    <source>
        <dbReference type="ARBA" id="ARBA00023004"/>
    </source>
</evidence>
<organism evidence="8 9">
    <name type="scientific">Candidatus Nomurabacteria bacterium RIFCSPLOWO2_01_FULL_41_12</name>
    <dbReference type="NCBI Taxonomy" id="1801774"/>
    <lineage>
        <taxon>Bacteria</taxon>
        <taxon>Candidatus Nomuraibacteriota</taxon>
    </lineage>
</organism>
<evidence type="ECO:0000256" key="1">
    <source>
        <dbReference type="ARBA" id="ARBA00001961"/>
    </source>
</evidence>
<dbReference type="SUPFAM" id="SSF51197">
    <property type="entry name" value="Clavaminate synthase-like"/>
    <property type="match status" value="1"/>
</dbReference>
<keyword evidence="6" id="KW-0408">Iron</keyword>
<proteinExistence type="predicted"/>
<accession>A0A1F6WVF5</accession>
<dbReference type="InterPro" id="IPR005123">
    <property type="entry name" value="Oxoglu/Fe-dep_dioxygenase_dom"/>
</dbReference>
<comment type="cofactor">
    <cofactor evidence="1">
        <name>L-ascorbate</name>
        <dbReference type="ChEBI" id="CHEBI:38290"/>
    </cofactor>
</comment>
<dbReference type="InterPro" id="IPR006620">
    <property type="entry name" value="Pro_4_hyd_alph"/>
</dbReference>
<dbReference type="SMART" id="SM00702">
    <property type="entry name" value="P4Hc"/>
    <property type="match status" value="1"/>
</dbReference>
<gene>
    <name evidence="8" type="ORF">A3A05_02025</name>
</gene>
<dbReference type="Gene3D" id="2.60.120.620">
    <property type="entry name" value="q2cbj1_9rhob like domain"/>
    <property type="match status" value="1"/>
</dbReference>
<reference evidence="8 9" key="1">
    <citation type="journal article" date="2016" name="Nat. Commun.">
        <title>Thousands of microbial genomes shed light on interconnected biogeochemical processes in an aquifer system.</title>
        <authorList>
            <person name="Anantharaman K."/>
            <person name="Brown C.T."/>
            <person name="Hug L.A."/>
            <person name="Sharon I."/>
            <person name="Castelle C.J."/>
            <person name="Probst A.J."/>
            <person name="Thomas B.C."/>
            <person name="Singh A."/>
            <person name="Wilkins M.J."/>
            <person name="Karaoz U."/>
            <person name="Brodie E.L."/>
            <person name="Williams K.H."/>
            <person name="Hubbard S.S."/>
            <person name="Banfield J.F."/>
        </authorList>
    </citation>
    <scope>NUCLEOTIDE SEQUENCE [LARGE SCALE GENOMIC DNA]</scope>
</reference>
<dbReference type="InterPro" id="IPR056470">
    <property type="entry name" value="BesD/HalB-like"/>
</dbReference>
<evidence type="ECO:0000256" key="5">
    <source>
        <dbReference type="ARBA" id="ARBA00023002"/>
    </source>
</evidence>
<dbReference type="EMBL" id="MFUY01000021">
    <property type="protein sequence ID" value="OGI85848.1"/>
    <property type="molecule type" value="Genomic_DNA"/>
</dbReference>
<keyword evidence="3" id="KW-0847">Vitamin C</keyword>
<sequence>MNKQNIDKDFLSVLGDKYDKDFFTDKNGSLRQELDKTGVLVLPDFVSASTLKALQEEADILKKNAYKSESVYNLYVLPDDKSLSPDAPRNRKFRTTKGCVPDDQIPKKSILRKIYEADIFRGFMCKMQRLINIYSYSDNLSSININYYDPDDSLEWHFDNADFAVTLLVKNPKKGGIYEYFPNMRYGAESKEDYETLRKILDRKLKPKRVLMGEGTLMIFRGNRSLHRVTKVEVGERVLITLNYNIKPRIPLSEKSRMTFFGRTK</sequence>
<dbReference type="Pfam" id="PF23169">
    <property type="entry name" value="HalD"/>
    <property type="match status" value="1"/>
</dbReference>
<protein>
    <recommendedName>
        <fullName evidence="7">Fe2OG dioxygenase domain-containing protein</fullName>
    </recommendedName>
</protein>
<evidence type="ECO:0000256" key="4">
    <source>
        <dbReference type="ARBA" id="ARBA00022964"/>
    </source>
</evidence>
<dbReference type="PROSITE" id="PS51471">
    <property type="entry name" value="FE2OG_OXY"/>
    <property type="match status" value="1"/>
</dbReference>
<keyword evidence="4" id="KW-0223">Dioxygenase</keyword>